<accession>A0AAU7X140</accession>
<feature type="transmembrane region" description="Helical" evidence="1">
    <location>
        <begin position="335"/>
        <end position="360"/>
    </location>
</feature>
<reference evidence="2" key="1">
    <citation type="submission" date="2024-06" db="EMBL/GenBank/DDBJ databases">
        <authorList>
            <person name="Wu L."/>
        </authorList>
    </citation>
    <scope>NUCLEOTIDE SEQUENCE</scope>
    <source>
        <strain evidence="2">W17</strain>
    </source>
</reference>
<evidence type="ECO:0000256" key="1">
    <source>
        <dbReference type="SAM" id="Phobius"/>
    </source>
</evidence>
<sequence length="810" mass="90297">MQEALRQNKKPLLKKLGIYIGLLIILPMVLGYYVLGLNHWDMSIPMIYGNGDDIWQLTLTKVLTDTGWVLSNPFLGAPEVASWHHNAAAQTSALHSVIMLGLNFFIKDPIFLQQFYYLLNFSLIALTSFIACRLLNISRLCGICVAFLFAFTTFRINFLIYSFIPNYFIVPLAIVSAIWTFQGKFDHILLTNPKNLITNRSFLLGALFVLLIALSDGYYAFFTLLILGFVAGSRAILVGWRKPILMTPAITYILLLVIVSVLLQLPLYNYKKNHHSEYFPTGTTEDPVLIKQPFEAEVYSTSLKQLLAPNPQNTIPIIGDIGQKMLNSNNAARKYANAVTVALGLLVSFFLAIALISLALPILRRTSHPVIPGQQLSLTDALLPLILFSLLCNIFGGIGTIVALIFPTIRAYDRFGVLLTFFLLLFGAQLIDKWRDSKGKNRQKFASALIIAITMAALVDQIPTTSNGRSQSVADQFIAEREFVSSLEKSVPKDSMVYQYPYSQYLRESPYYGWGSFSHIRLYLNSHTLHWSNGGAKNSPADDWNYRTSKLPFAQQLTEIEALGFKSIVIDRSVLKNEEYSEIRQTLQTLNYQLIEGKGNFSYALLHNPGYLIHYTPDYKNINSIEILSKEASNRNSYPALVNGNTFSAFVTTYSGDVPVTVNNRTHSELFLDGSVLTRGAGDTAITPLDVMKGNLTCTPEGGASSNKDLSLKLTLTNKSDFNWSMGAGPFPIRIGYHIEKTDGTVTQWDNGYRAPSNRILRPGESETLTVPLSALKLPIINKAESPQLRFALVQDGSAWFSNVSCTVPL</sequence>
<evidence type="ECO:0000313" key="2">
    <source>
        <dbReference type="EMBL" id="XBY26240.1"/>
    </source>
</evidence>
<dbReference type="EMBL" id="CP158490">
    <property type="protein sequence ID" value="XBY26240.1"/>
    <property type="molecule type" value="Genomic_DNA"/>
</dbReference>
<feature type="transmembrane region" description="Helical" evidence="1">
    <location>
        <begin position="115"/>
        <end position="135"/>
    </location>
</feature>
<feature type="transmembrane region" description="Helical" evidence="1">
    <location>
        <begin position="381"/>
        <end position="409"/>
    </location>
</feature>
<dbReference type="RefSeq" id="WP_232644132.1">
    <property type="nucleotide sequence ID" value="NZ_CP158490.1"/>
</dbReference>
<feature type="transmembrane region" description="Helical" evidence="1">
    <location>
        <begin position="167"/>
        <end position="185"/>
    </location>
</feature>
<feature type="transmembrane region" description="Helical" evidence="1">
    <location>
        <begin position="16"/>
        <end position="35"/>
    </location>
</feature>
<organism evidence="2">
    <name type="scientific">Pseudomonas sp. W17</name>
    <dbReference type="NCBI Taxonomy" id="3144407"/>
    <lineage>
        <taxon>Bacteria</taxon>
        <taxon>Pseudomonadati</taxon>
        <taxon>Pseudomonadota</taxon>
        <taxon>Gammaproteobacteria</taxon>
        <taxon>Pseudomonadales</taxon>
        <taxon>Pseudomonadaceae</taxon>
        <taxon>Pseudomonas</taxon>
    </lineage>
</organism>
<dbReference type="AlphaFoldDB" id="A0AAU7X140"/>
<feature type="transmembrane region" description="Helical" evidence="1">
    <location>
        <begin position="197"/>
        <end position="214"/>
    </location>
</feature>
<proteinExistence type="predicted"/>
<name>A0AAU7X140_9PSED</name>
<feature type="transmembrane region" description="Helical" evidence="1">
    <location>
        <begin position="415"/>
        <end position="432"/>
    </location>
</feature>
<keyword evidence="1" id="KW-0812">Transmembrane</keyword>
<feature type="transmembrane region" description="Helical" evidence="1">
    <location>
        <begin position="249"/>
        <end position="268"/>
    </location>
</feature>
<gene>
    <name evidence="2" type="ORF">ABCR88_10485</name>
</gene>
<keyword evidence="1" id="KW-1133">Transmembrane helix</keyword>
<feature type="transmembrane region" description="Helical" evidence="1">
    <location>
        <begin position="140"/>
        <end position="161"/>
    </location>
</feature>
<keyword evidence="1" id="KW-0472">Membrane</keyword>
<protein>
    <submittedName>
        <fullName evidence="2">Uncharacterized protein</fullName>
    </submittedName>
</protein>